<evidence type="ECO:0000313" key="3">
    <source>
        <dbReference type="Proteomes" id="UP001303160"/>
    </source>
</evidence>
<organism evidence="2 3">
    <name type="scientific">Triangularia verruculosa</name>
    <dbReference type="NCBI Taxonomy" id="2587418"/>
    <lineage>
        <taxon>Eukaryota</taxon>
        <taxon>Fungi</taxon>
        <taxon>Dikarya</taxon>
        <taxon>Ascomycota</taxon>
        <taxon>Pezizomycotina</taxon>
        <taxon>Sordariomycetes</taxon>
        <taxon>Sordariomycetidae</taxon>
        <taxon>Sordariales</taxon>
        <taxon>Podosporaceae</taxon>
        <taxon>Triangularia</taxon>
    </lineage>
</organism>
<proteinExistence type="predicted"/>
<evidence type="ECO:0000256" key="1">
    <source>
        <dbReference type="SAM" id="MobiDB-lite"/>
    </source>
</evidence>
<dbReference type="Gene3D" id="3.40.50.1460">
    <property type="match status" value="1"/>
</dbReference>
<gene>
    <name evidence="2" type="ORF">QBC40DRAFT_300022</name>
</gene>
<evidence type="ECO:0000313" key="2">
    <source>
        <dbReference type="EMBL" id="KAK4196721.1"/>
    </source>
</evidence>
<name>A0AAN6XAK8_9PEZI</name>
<dbReference type="Proteomes" id="UP001303160">
    <property type="component" value="Unassembled WGS sequence"/>
</dbReference>
<accession>A0AAN6XAK8</accession>
<sequence length="114" mass="12299">MTAPNPGRESALLIGINEYNAAKDEISKLHGCVRDIEAVETFLRDTAGISNITKLTSPRLGLETFQPWRTSSGHSDSSPRTPNKTTSSIFTIPATVPVVRRSSVASRSTIRTSA</sequence>
<keyword evidence="3" id="KW-1185">Reference proteome</keyword>
<reference evidence="2" key="1">
    <citation type="journal article" date="2023" name="Mol. Phylogenet. Evol.">
        <title>Genome-scale phylogeny and comparative genomics of the fungal order Sordariales.</title>
        <authorList>
            <person name="Hensen N."/>
            <person name="Bonometti L."/>
            <person name="Westerberg I."/>
            <person name="Brannstrom I.O."/>
            <person name="Guillou S."/>
            <person name="Cros-Aarteil S."/>
            <person name="Calhoun S."/>
            <person name="Haridas S."/>
            <person name="Kuo A."/>
            <person name="Mondo S."/>
            <person name="Pangilinan J."/>
            <person name="Riley R."/>
            <person name="LaButti K."/>
            <person name="Andreopoulos B."/>
            <person name="Lipzen A."/>
            <person name="Chen C."/>
            <person name="Yan M."/>
            <person name="Daum C."/>
            <person name="Ng V."/>
            <person name="Clum A."/>
            <person name="Steindorff A."/>
            <person name="Ohm R.A."/>
            <person name="Martin F."/>
            <person name="Silar P."/>
            <person name="Natvig D.O."/>
            <person name="Lalanne C."/>
            <person name="Gautier V."/>
            <person name="Ament-Velasquez S.L."/>
            <person name="Kruys A."/>
            <person name="Hutchinson M.I."/>
            <person name="Powell A.J."/>
            <person name="Barry K."/>
            <person name="Miller A.N."/>
            <person name="Grigoriev I.V."/>
            <person name="Debuchy R."/>
            <person name="Gladieux P."/>
            <person name="Hiltunen Thoren M."/>
            <person name="Johannesson H."/>
        </authorList>
    </citation>
    <scope>NUCLEOTIDE SEQUENCE</scope>
    <source>
        <strain evidence="2">CBS 315.58</strain>
    </source>
</reference>
<dbReference type="AlphaFoldDB" id="A0AAN6XAK8"/>
<comment type="caution">
    <text evidence="2">The sequence shown here is derived from an EMBL/GenBank/DDBJ whole genome shotgun (WGS) entry which is preliminary data.</text>
</comment>
<feature type="region of interest" description="Disordered" evidence="1">
    <location>
        <begin position="65"/>
        <end position="89"/>
    </location>
</feature>
<feature type="compositionally biased region" description="Polar residues" evidence="1">
    <location>
        <begin position="67"/>
        <end position="89"/>
    </location>
</feature>
<dbReference type="EMBL" id="MU863978">
    <property type="protein sequence ID" value="KAK4196721.1"/>
    <property type="molecule type" value="Genomic_DNA"/>
</dbReference>
<reference evidence="2" key="2">
    <citation type="submission" date="2023-05" db="EMBL/GenBank/DDBJ databases">
        <authorList>
            <consortium name="Lawrence Berkeley National Laboratory"/>
            <person name="Steindorff A."/>
            <person name="Hensen N."/>
            <person name="Bonometti L."/>
            <person name="Westerberg I."/>
            <person name="Brannstrom I.O."/>
            <person name="Guillou S."/>
            <person name="Cros-Aarteil S."/>
            <person name="Calhoun S."/>
            <person name="Haridas S."/>
            <person name="Kuo A."/>
            <person name="Mondo S."/>
            <person name="Pangilinan J."/>
            <person name="Riley R."/>
            <person name="Labutti K."/>
            <person name="Andreopoulos B."/>
            <person name="Lipzen A."/>
            <person name="Chen C."/>
            <person name="Yanf M."/>
            <person name="Daum C."/>
            <person name="Ng V."/>
            <person name="Clum A."/>
            <person name="Ohm R."/>
            <person name="Martin F."/>
            <person name="Silar P."/>
            <person name="Natvig D."/>
            <person name="Lalanne C."/>
            <person name="Gautier V."/>
            <person name="Ament-Velasquez S.L."/>
            <person name="Kruys A."/>
            <person name="Hutchinson M.I."/>
            <person name="Powell A.J."/>
            <person name="Barry K."/>
            <person name="Miller A.N."/>
            <person name="Grigoriev I.V."/>
            <person name="Debuchy R."/>
            <person name="Gladieux P."/>
            <person name="Thoren M.H."/>
            <person name="Johannesson H."/>
        </authorList>
    </citation>
    <scope>NUCLEOTIDE SEQUENCE</scope>
    <source>
        <strain evidence="2">CBS 315.58</strain>
    </source>
</reference>
<protein>
    <submittedName>
        <fullName evidence="2">Uncharacterized protein</fullName>
    </submittedName>
</protein>